<evidence type="ECO:0000256" key="1">
    <source>
        <dbReference type="ARBA" id="ARBA00022723"/>
    </source>
</evidence>
<dbReference type="CDD" id="cd00130">
    <property type="entry name" value="PAS"/>
    <property type="match status" value="1"/>
</dbReference>
<dbReference type="PANTHER" id="PTHR47659:SF4">
    <property type="entry name" value="ZN(II)2CYS6 TRANSCRIPTION FACTOR (EUROFUNG)"/>
    <property type="match status" value="1"/>
</dbReference>
<reference evidence="9 10" key="1">
    <citation type="journal article" date="2012" name="BMC Genomics">
        <title>Tools to kill: Genome of one of the most destructive plant pathogenic fungi Macrophomina phaseolina.</title>
        <authorList>
            <person name="Islam M.S."/>
            <person name="Haque M.S."/>
            <person name="Islam M.M."/>
            <person name="Emdad E.M."/>
            <person name="Halim A."/>
            <person name="Hossen Q.M.M."/>
            <person name="Hossain M.Z."/>
            <person name="Ahmed B."/>
            <person name="Rahim S."/>
            <person name="Rahman M.S."/>
            <person name="Alam M.M."/>
            <person name="Hou S."/>
            <person name="Wan X."/>
            <person name="Saito J.A."/>
            <person name="Alam M."/>
        </authorList>
    </citation>
    <scope>NUCLEOTIDE SEQUENCE [LARGE SCALE GENOMIC DNA]</scope>
    <source>
        <strain evidence="9 10">MS6</strain>
    </source>
</reference>
<proteinExistence type="predicted"/>
<feature type="region of interest" description="Disordered" evidence="7">
    <location>
        <begin position="414"/>
        <end position="525"/>
    </location>
</feature>
<dbReference type="Gene3D" id="4.10.240.10">
    <property type="entry name" value="Zn(2)-C6 fungal-type DNA-binding domain"/>
    <property type="match status" value="1"/>
</dbReference>
<feature type="region of interest" description="Disordered" evidence="7">
    <location>
        <begin position="315"/>
        <end position="360"/>
    </location>
</feature>
<evidence type="ECO:0000313" key="10">
    <source>
        <dbReference type="Proteomes" id="UP000007129"/>
    </source>
</evidence>
<keyword evidence="4" id="KW-0238">DNA-binding</keyword>
<accession>K2SAZ6</accession>
<evidence type="ECO:0000259" key="8">
    <source>
        <dbReference type="Pfam" id="PF00172"/>
    </source>
</evidence>
<dbReference type="STRING" id="1126212.K2SAZ6"/>
<comment type="caution">
    <text evidence="9">The sequence shown here is derived from an EMBL/GenBank/DDBJ whole genome shotgun (WGS) entry which is preliminary data.</text>
</comment>
<evidence type="ECO:0000256" key="5">
    <source>
        <dbReference type="ARBA" id="ARBA00023163"/>
    </source>
</evidence>
<evidence type="ECO:0000256" key="4">
    <source>
        <dbReference type="ARBA" id="ARBA00023125"/>
    </source>
</evidence>
<evidence type="ECO:0000313" key="9">
    <source>
        <dbReference type="EMBL" id="EKG19569.1"/>
    </source>
</evidence>
<sequence>MGPFGYAPFGATSSLSPGYGGPTLALQQPASLASQVPLRNTKTARRNKAHVASACVNCKRAHLSCDVQRPCTRCVTSGKEHKKRGRPRLRDAQDSRPAHGHELSEQSTSASESPAPGLAAGSGRPEPFRSLRSTRRSFGASAAIRQPTSQLHSLSPSPFPPEGSVQYPGPEYPRLAPSLVTPMALLNLDLHIIKTNPAFDSLTGRSDLPGRELADLVESHHVDTLQRLRGELREERDAREPSYMPPIFGPREREAVQDIEEEDLDRISQGYTDRTFTWRFSSIFGQPQEVRVRVRLAKTSIFFVSLALPPFDRSQVQPTRSEHQPAQLQPFPPAFATPVARQRSSRPPSRAAPTPMSDYAYPYGQNSPLAVSEPPSPYSPYFSLQSLTSSLPPAVAPPPAPSYFSHGHGPPPGFGYARGSWSSSGSAEQQPSAYDITPRRQSGPVLPPEGAWHSEPRTWQPQQYPFPAYQRPQYMYDPVTQPENLAPAPAVRRMSSDERRSQDTSEGAQEEEPSKRRRLNIRDLV</sequence>
<dbReference type="InterPro" id="IPR050335">
    <property type="entry name" value="ERT1_acuK_gluconeogen_tf"/>
</dbReference>
<protein>
    <recommendedName>
        <fullName evidence="8">Zn(2)-C6 fungal-type domain-containing protein</fullName>
    </recommendedName>
</protein>
<dbReference type="HOGENOM" id="CLU_518821_0_0_1"/>
<keyword evidence="5" id="KW-0804">Transcription</keyword>
<dbReference type="OrthoDB" id="5575144at2759"/>
<keyword evidence="1" id="KW-0479">Metal-binding</keyword>
<feature type="compositionally biased region" description="Basic and acidic residues" evidence="7">
    <location>
        <begin position="494"/>
        <end position="503"/>
    </location>
</feature>
<evidence type="ECO:0000256" key="7">
    <source>
        <dbReference type="SAM" id="MobiDB-lite"/>
    </source>
</evidence>
<dbReference type="AlphaFoldDB" id="K2SAZ6"/>
<dbReference type="VEuPathDB" id="FungiDB:MPH_03433"/>
<dbReference type="PANTHER" id="PTHR47659">
    <property type="entry name" value="ZN(II)2CYS6 TRANSCRIPTION FACTOR (EUROFUNG)-RELATED"/>
    <property type="match status" value="1"/>
</dbReference>
<dbReference type="InParanoid" id="K2SAZ6"/>
<dbReference type="Pfam" id="PF00172">
    <property type="entry name" value="Zn_clus"/>
    <property type="match status" value="1"/>
</dbReference>
<dbReference type="InterPro" id="IPR001138">
    <property type="entry name" value="Zn2Cys6_DnaBD"/>
</dbReference>
<dbReference type="GO" id="GO:0008270">
    <property type="term" value="F:zinc ion binding"/>
    <property type="evidence" value="ECO:0007669"/>
    <property type="project" value="InterPro"/>
</dbReference>
<evidence type="ECO:0000256" key="3">
    <source>
        <dbReference type="ARBA" id="ARBA00023015"/>
    </source>
</evidence>
<evidence type="ECO:0000256" key="2">
    <source>
        <dbReference type="ARBA" id="ARBA00022833"/>
    </source>
</evidence>
<dbReference type="EMBL" id="AHHD01000163">
    <property type="protein sequence ID" value="EKG19569.1"/>
    <property type="molecule type" value="Genomic_DNA"/>
</dbReference>
<keyword evidence="2" id="KW-0862">Zinc</keyword>
<name>K2SAZ6_MACPH</name>
<keyword evidence="3" id="KW-0805">Transcription regulation</keyword>
<gene>
    <name evidence="9" type="ORF">MPH_03433</name>
</gene>
<dbReference type="Proteomes" id="UP000007129">
    <property type="component" value="Unassembled WGS sequence"/>
</dbReference>
<feature type="compositionally biased region" description="Low complexity" evidence="7">
    <location>
        <begin position="336"/>
        <end position="353"/>
    </location>
</feature>
<dbReference type="SUPFAM" id="SSF57701">
    <property type="entry name" value="Zn2/Cys6 DNA-binding domain"/>
    <property type="match status" value="1"/>
</dbReference>
<feature type="compositionally biased region" description="Basic and acidic residues" evidence="7">
    <location>
        <begin position="88"/>
        <end position="104"/>
    </location>
</feature>
<dbReference type="CDD" id="cd00067">
    <property type="entry name" value="GAL4"/>
    <property type="match status" value="1"/>
</dbReference>
<dbReference type="InterPro" id="IPR000014">
    <property type="entry name" value="PAS"/>
</dbReference>
<feature type="region of interest" description="Disordered" evidence="7">
    <location>
        <begin position="75"/>
        <end position="170"/>
    </location>
</feature>
<feature type="compositionally biased region" description="Polar residues" evidence="7">
    <location>
        <begin position="420"/>
        <end position="432"/>
    </location>
</feature>
<dbReference type="eggNOG" id="ENOG502S5NV">
    <property type="taxonomic scope" value="Eukaryota"/>
</dbReference>
<feature type="compositionally biased region" description="Polar residues" evidence="7">
    <location>
        <begin position="146"/>
        <end position="156"/>
    </location>
</feature>
<evidence type="ECO:0000256" key="6">
    <source>
        <dbReference type="ARBA" id="ARBA00023242"/>
    </source>
</evidence>
<dbReference type="GO" id="GO:0000981">
    <property type="term" value="F:DNA-binding transcription factor activity, RNA polymerase II-specific"/>
    <property type="evidence" value="ECO:0007669"/>
    <property type="project" value="InterPro"/>
</dbReference>
<organism evidence="9 10">
    <name type="scientific">Macrophomina phaseolina (strain MS6)</name>
    <name type="common">Charcoal rot fungus</name>
    <dbReference type="NCBI Taxonomy" id="1126212"/>
    <lineage>
        <taxon>Eukaryota</taxon>
        <taxon>Fungi</taxon>
        <taxon>Dikarya</taxon>
        <taxon>Ascomycota</taxon>
        <taxon>Pezizomycotina</taxon>
        <taxon>Dothideomycetes</taxon>
        <taxon>Dothideomycetes incertae sedis</taxon>
        <taxon>Botryosphaeriales</taxon>
        <taxon>Botryosphaeriaceae</taxon>
        <taxon>Macrophomina</taxon>
    </lineage>
</organism>
<dbReference type="InterPro" id="IPR036864">
    <property type="entry name" value="Zn2-C6_fun-type_DNA-bd_sf"/>
</dbReference>
<dbReference type="GO" id="GO:0003677">
    <property type="term" value="F:DNA binding"/>
    <property type="evidence" value="ECO:0007669"/>
    <property type="project" value="UniProtKB-KW"/>
</dbReference>
<feature type="domain" description="Zn(2)-C6 fungal-type" evidence="8">
    <location>
        <begin position="54"/>
        <end position="80"/>
    </location>
</feature>
<keyword evidence="6" id="KW-0539">Nucleus</keyword>